<name>A0ABW2DLT4_9BACT</name>
<evidence type="ECO:0000256" key="1">
    <source>
        <dbReference type="SAM" id="Phobius"/>
    </source>
</evidence>
<reference evidence="4" key="1">
    <citation type="journal article" date="2019" name="Int. J. Syst. Evol. Microbiol.">
        <title>The Global Catalogue of Microorganisms (GCM) 10K type strain sequencing project: providing services to taxonomists for standard genome sequencing and annotation.</title>
        <authorList>
            <consortium name="The Broad Institute Genomics Platform"/>
            <consortium name="The Broad Institute Genome Sequencing Center for Infectious Disease"/>
            <person name="Wu L."/>
            <person name="Ma J."/>
        </authorList>
    </citation>
    <scope>NUCLEOTIDE SEQUENCE [LARGE SCALE GENOMIC DNA]</scope>
    <source>
        <strain evidence="4">CGMCC 4.7393</strain>
    </source>
</reference>
<keyword evidence="1" id="KW-0472">Membrane</keyword>
<feature type="transmembrane region" description="Helical" evidence="1">
    <location>
        <begin position="382"/>
        <end position="403"/>
    </location>
</feature>
<sequence>MLYFLLKTLFQIALRVFFRRFTVDNRHFLQADGPLIVVSNHPNTLMDPVVTASLMKQKIHFLAKSSFFKPGIQAWLFHQLFMIPVYRREDVGASGTAQNDATFAKCYEFLGKGGTLMVFPEGNSFMQRRLRPLKTGTARIALGAEAQNNFELGLRILPVGLNYSDPSRFRSEVFVNVGEPIAVKDFEAAFAEDPFKTAHALTDHLKDRLQDLVIHTETDEEDALARQVEAVYQDKLVKELDLADSEPKEKFLITKGIVQSIKYFEAKDPQRVHALTAELQDYLQHLSSLGLAPDGVRNAPKRSRVAWGTVETILYLVLGLPFYLFGVIHNYLPYLLPSKIARALTKDVEFYAPMMMTIGMFTFPMFYALIGFGVHAWLGLSGWALVGYIMALPITGFFVLHYWHRIEVARRHWIFFSLFYRRSTVLQQLLQQRTNLIQALEAARADFLASFPENNPKTEAVR</sequence>
<keyword evidence="1" id="KW-1133">Transmembrane helix</keyword>
<dbReference type="Pfam" id="PF01553">
    <property type="entry name" value="Acyltransferase"/>
    <property type="match status" value="1"/>
</dbReference>
<accession>A0ABW2DLT4</accession>
<comment type="caution">
    <text evidence="3">The sequence shown here is derived from an EMBL/GenBank/DDBJ whole genome shotgun (WGS) entry which is preliminary data.</text>
</comment>
<dbReference type="CDD" id="cd07992">
    <property type="entry name" value="LPLAT_AAK14816-like"/>
    <property type="match status" value="1"/>
</dbReference>
<dbReference type="RefSeq" id="WP_066615464.1">
    <property type="nucleotide sequence ID" value="NZ_JBHSYQ010000003.1"/>
</dbReference>
<dbReference type="SUPFAM" id="SSF69593">
    <property type="entry name" value="Glycerol-3-phosphate (1)-acyltransferase"/>
    <property type="match status" value="1"/>
</dbReference>
<protein>
    <submittedName>
        <fullName evidence="3">Lysophospholipid acyltransferase family protein</fullName>
        <ecNumber evidence="3">2.3.1.-</ecNumber>
    </submittedName>
</protein>
<keyword evidence="3" id="KW-0808">Transferase</keyword>
<keyword evidence="4" id="KW-1185">Reference proteome</keyword>
<feature type="domain" description="Phospholipid/glycerol acyltransferase" evidence="2">
    <location>
        <begin position="35"/>
        <end position="164"/>
    </location>
</feature>
<gene>
    <name evidence="3" type="ORF">ACFQHR_06520</name>
</gene>
<dbReference type="GO" id="GO:0016746">
    <property type="term" value="F:acyltransferase activity"/>
    <property type="evidence" value="ECO:0007669"/>
    <property type="project" value="UniProtKB-KW"/>
</dbReference>
<feature type="transmembrane region" description="Helical" evidence="1">
    <location>
        <begin position="348"/>
        <end position="370"/>
    </location>
</feature>
<feature type="transmembrane region" description="Helical" evidence="1">
    <location>
        <begin position="313"/>
        <end position="336"/>
    </location>
</feature>
<organism evidence="3 4">
    <name type="scientific">Rufibacter roseus</name>
    <dbReference type="NCBI Taxonomy" id="1567108"/>
    <lineage>
        <taxon>Bacteria</taxon>
        <taxon>Pseudomonadati</taxon>
        <taxon>Bacteroidota</taxon>
        <taxon>Cytophagia</taxon>
        <taxon>Cytophagales</taxon>
        <taxon>Hymenobacteraceae</taxon>
        <taxon>Rufibacter</taxon>
    </lineage>
</organism>
<dbReference type="EC" id="2.3.1.-" evidence="3"/>
<dbReference type="SMART" id="SM00563">
    <property type="entry name" value="PlsC"/>
    <property type="match status" value="1"/>
</dbReference>
<keyword evidence="1" id="KW-0812">Transmembrane</keyword>
<dbReference type="InterPro" id="IPR052744">
    <property type="entry name" value="GPAT/DAPAT"/>
</dbReference>
<dbReference type="PANTHER" id="PTHR31605">
    <property type="entry name" value="GLYCEROL-3-PHOSPHATE O-ACYLTRANSFERASE 1"/>
    <property type="match status" value="1"/>
</dbReference>
<evidence type="ECO:0000259" key="2">
    <source>
        <dbReference type="SMART" id="SM00563"/>
    </source>
</evidence>
<evidence type="ECO:0000313" key="3">
    <source>
        <dbReference type="EMBL" id="MFC6997271.1"/>
    </source>
</evidence>
<proteinExistence type="predicted"/>
<keyword evidence="3" id="KW-0012">Acyltransferase</keyword>
<dbReference type="Proteomes" id="UP001596405">
    <property type="component" value="Unassembled WGS sequence"/>
</dbReference>
<dbReference type="EMBL" id="JBHSYQ010000003">
    <property type="protein sequence ID" value="MFC6997271.1"/>
    <property type="molecule type" value="Genomic_DNA"/>
</dbReference>
<dbReference type="InterPro" id="IPR002123">
    <property type="entry name" value="Plipid/glycerol_acylTrfase"/>
</dbReference>
<evidence type="ECO:0000313" key="4">
    <source>
        <dbReference type="Proteomes" id="UP001596405"/>
    </source>
</evidence>
<dbReference type="PANTHER" id="PTHR31605:SF0">
    <property type="entry name" value="GLYCEROL-3-PHOSPHATE O-ACYLTRANSFERASE 1"/>
    <property type="match status" value="1"/>
</dbReference>